<dbReference type="SMART" id="SM00933">
    <property type="entry name" value="NurA"/>
    <property type="match status" value="1"/>
</dbReference>
<keyword evidence="3" id="KW-1185">Reference proteome</keyword>
<sequence>MSLNLAALGEQVRTMSQTVAREVRQRDARVAEVRARYLLEAGHEEHWAAAVKYSESSTNWLLAAPVEPFATVCDLPPIPTDYAIAATDGSHIDVDRHGEVSCYLINIGKVYIRYGAQPEARLESSPKLYFAEADLFFHDDTRRIPIEGALLSVRRDVEEGVALGELAIGALTDPAIPRLALQDGTLIRWALANADANVRDHFLRQYLAYLERMRQHAIPVASYISRSRSPEVVGLVRLMFCPDVNVTAQRGANCAQCSDAKNGKPPSCMICQDLIDADIFAARLGEGQRGPIFRSLSRISVEGYEHHQIHFFFLRVGRELARVELPGWVADQPEWVDQVHALVYDQAARGQGYPIALQRAHEQAVIRSAERRVFEQMVSGALQRAEAPAGVSAKRESKQFVQG</sequence>
<evidence type="ECO:0000313" key="3">
    <source>
        <dbReference type="Proteomes" id="UP000078287"/>
    </source>
</evidence>
<dbReference type="Pfam" id="PF09376">
    <property type="entry name" value="NurA"/>
    <property type="match status" value="1"/>
</dbReference>
<dbReference type="RefSeq" id="WP_066784681.1">
    <property type="nucleotide sequence ID" value="NZ_LWQS01000039.1"/>
</dbReference>
<proteinExistence type="predicted"/>
<dbReference type="OrthoDB" id="9799918at2"/>
<dbReference type="AlphaFoldDB" id="A0A178ME52"/>
<gene>
    <name evidence="2" type="ORF">A6A03_10575</name>
</gene>
<organism evidence="2 3">
    <name type="scientific">Chloroflexus islandicus</name>
    <dbReference type="NCBI Taxonomy" id="1707952"/>
    <lineage>
        <taxon>Bacteria</taxon>
        <taxon>Bacillati</taxon>
        <taxon>Chloroflexota</taxon>
        <taxon>Chloroflexia</taxon>
        <taxon>Chloroflexales</taxon>
        <taxon>Chloroflexineae</taxon>
        <taxon>Chloroflexaceae</taxon>
        <taxon>Chloroflexus</taxon>
    </lineage>
</organism>
<accession>A0A178ME52</accession>
<comment type="caution">
    <text evidence="2">The sequence shown here is derived from an EMBL/GenBank/DDBJ whole genome shotgun (WGS) entry which is preliminary data.</text>
</comment>
<reference evidence="2 3" key="1">
    <citation type="submission" date="2016-04" db="EMBL/GenBank/DDBJ databases">
        <title>Chloroflexus islandicus sp. nov., a thermophilic filamentous anoxygenic phototrophic bacterium from geyser Strokkur (Iceland).</title>
        <authorList>
            <person name="Gaisin V.A."/>
            <person name="Kalashnikov A.M."/>
            <person name="Sukhacheva M.V."/>
            <person name="Grouzdev D.S."/>
            <person name="Ivanov T.M."/>
            <person name="Kuznetsov B."/>
            <person name="Gorlenko V.M."/>
        </authorList>
    </citation>
    <scope>NUCLEOTIDE SEQUENCE [LARGE SCALE GENOMIC DNA]</scope>
    <source>
        <strain evidence="3">isl-2</strain>
    </source>
</reference>
<evidence type="ECO:0000313" key="2">
    <source>
        <dbReference type="EMBL" id="OAN47062.1"/>
    </source>
</evidence>
<feature type="domain" description="NurA" evidence="1">
    <location>
        <begin position="82"/>
        <end position="366"/>
    </location>
</feature>
<name>A0A178ME52_9CHLR</name>
<dbReference type="EMBL" id="LWQS01000039">
    <property type="protein sequence ID" value="OAN47062.1"/>
    <property type="molecule type" value="Genomic_DNA"/>
</dbReference>
<protein>
    <recommendedName>
        <fullName evidence="1">NurA domain-containing protein</fullName>
    </recommendedName>
</protein>
<evidence type="ECO:0000259" key="1">
    <source>
        <dbReference type="SMART" id="SM00933"/>
    </source>
</evidence>
<dbReference type="Proteomes" id="UP000078287">
    <property type="component" value="Unassembled WGS sequence"/>
</dbReference>
<dbReference type="STRING" id="1707952.A6A03_10575"/>
<dbReference type="InterPro" id="IPR018977">
    <property type="entry name" value="NurA_domain"/>
</dbReference>